<proteinExistence type="predicted"/>
<name>A0ACB8CJC6_DERSI</name>
<dbReference type="Proteomes" id="UP000821865">
    <property type="component" value="Chromosome 6"/>
</dbReference>
<organism evidence="1 2">
    <name type="scientific">Dermacentor silvarum</name>
    <name type="common">Tick</name>
    <dbReference type="NCBI Taxonomy" id="543639"/>
    <lineage>
        <taxon>Eukaryota</taxon>
        <taxon>Metazoa</taxon>
        <taxon>Ecdysozoa</taxon>
        <taxon>Arthropoda</taxon>
        <taxon>Chelicerata</taxon>
        <taxon>Arachnida</taxon>
        <taxon>Acari</taxon>
        <taxon>Parasitiformes</taxon>
        <taxon>Ixodida</taxon>
        <taxon>Ixodoidea</taxon>
        <taxon>Ixodidae</taxon>
        <taxon>Rhipicephalinae</taxon>
        <taxon>Dermacentor</taxon>
    </lineage>
</organism>
<evidence type="ECO:0000313" key="1">
    <source>
        <dbReference type="EMBL" id="KAH7944940.1"/>
    </source>
</evidence>
<dbReference type="EMBL" id="CM023475">
    <property type="protein sequence ID" value="KAH7944940.1"/>
    <property type="molecule type" value="Genomic_DNA"/>
</dbReference>
<comment type="caution">
    <text evidence="1">The sequence shown here is derived from an EMBL/GenBank/DDBJ whole genome shotgun (WGS) entry which is preliminary data.</text>
</comment>
<sequence length="221" mass="25307">MATGDSFADFEQFSAMIAEARPEARETIPCDDTTSHMDMHLANLWRKVNRLTQQYRYKGKRHKDLMRLKHQYRLIKEYQQQLEADTWHNTCAKLGREPGLKRLWQILRSLLGRKKGAPPLAELFLREEPAVLEERVIHTFFPHAAEAPPEPLPSATIDNAKEELDTPFTLSELVAALAHGKTKSAPGHDGVTWQELRNLSNEAQERLLTIVNESWESGLES</sequence>
<reference evidence="1" key="1">
    <citation type="submission" date="2020-05" db="EMBL/GenBank/DDBJ databases">
        <title>Large-scale comparative analyses of tick genomes elucidate their genetic diversity and vector capacities.</title>
        <authorList>
            <person name="Jia N."/>
            <person name="Wang J."/>
            <person name="Shi W."/>
            <person name="Du L."/>
            <person name="Sun Y."/>
            <person name="Zhan W."/>
            <person name="Jiang J."/>
            <person name="Wang Q."/>
            <person name="Zhang B."/>
            <person name="Ji P."/>
            <person name="Sakyi L.B."/>
            <person name="Cui X."/>
            <person name="Yuan T."/>
            <person name="Jiang B."/>
            <person name="Yang W."/>
            <person name="Lam T.T.-Y."/>
            <person name="Chang Q."/>
            <person name="Ding S."/>
            <person name="Wang X."/>
            <person name="Zhu J."/>
            <person name="Ruan X."/>
            <person name="Zhao L."/>
            <person name="Wei J."/>
            <person name="Que T."/>
            <person name="Du C."/>
            <person name="Cheng J."/>
            <person name="Dai P."/>
            <person name="Han X."/>
            <person name="Huang E."/>
            <person name="Gao Y."/>
            <person name="Liu J."/>
            <person name="Shao H."/>
            <person name="Ye R."/>
            <person name="Li L."/>
            <person name="Wei W."/>
            <person name="Wang X."/>
            <person name="Wang C."/>
            <person name="Yang T."/>
            <person name="Huo Q."/>
            <person name="Li W."/>
            <person name="Guo W."/>
            <person name="Chen H."/>
            <person name="Zhou L."/>
            <person name="Ni X."/>
            <person name="Tian J."/>
            <person name="Zhou Y."/>
            <person name="Sheng Y."/>
            <person name="Liu T."/>
            <person name="Pan Y."/>
            <person name="Xia L."/>
            <person name="Li J."/>
            <person name="Zhao F."/>
            <person name="Cao W."/>
        </authorList>
    </citation>
    <scope>NUCLEOTIDE SEQUENCE</scope>
    <source>
        <strain evidence="1">Dsil-2018</strain>
    </source>
</reference>
<keyword evidence="2" id="KW-1185">Reference proteome</keyword>
<protein>
    <submittedName>
        <fullName evidence="1">Uncharacterized protein</fullName>
    </submittedName>
</protein>
<evidence type="ECO:0000313" key="2">
    <source>
        <dbReference type="Proteomes" id="UP000821865"/>
    </source>
</evidence>
<gene>
    <name evidence="1" type="ORF">HPB49_002481</name>
</gene>
<accession>A0ACB8CJC6</accession>